<evidence type="ECO:0000313" key="2">
    <source>
        <dbReference type="EMBL" id="GFH49841.1"/>
    </source>
</evidence>
<name>A0AAD3CPL9_9STRA</name>
<comment type="caution">
    <text evidence="2">The sequence shown here is derived from an EMBL/GenBank/DDBJ whole genome shotgun (WGS) entry which is preliminary data.</text>
</comment>
<gene>
    <name evidence="2" type="ORF">CTEN210_06317</name>
</gene>
<keyword evidence="3" id="KW-1185">Reference proteome</keyword>
<proteinExistence type="predicted"/>
<accession>A0AAD3CPL9</accession>
<feature type="compositionally biased region" description="Acidic residues" evidence="1">
    <location>
        <begin position="1"/>
        <end position="20"/>
    </location>
</feature>
<dbReference type="EMBL" id="BLLK01000038">
    <property type="protein sequence ID" value="GFH49841.1"/>
    <property type="molecule type" value="Genomic_DNA"/>
</dbReference>
<protein>
    <recommendedName>
        <fullName evidence="4">Calmodulin-lysine N-methyltransferase</fullName>
    </recommendedName>
</protein>
<organism evidence="2 3">
    <name type="scientific">Chaetoceros tenuissimus</name>
    <dbReference type="NCBI Taxonomy" id="426638"/>
    <lineage>
        <taxon>Eukaryota</taxon>
        <taxon>Sar</taxon>
        <taxon>Stramenopiles</taxon>
        <taxon>Ochrophyta</taxon>
        <taxon>Bacillariophyta</taxon>
        <taxon>Coscinodiscophyceae</taxon>
        <taxon>Chaetocerotophycidae</taxon>
        <taxon>Chaetocerotales</taxon>
        <taxon>Chaetocerotaceae</taxon>
        <taxon>Chaetoceros</taxon>
    </lineage>
</organism>
<dbReference type="PANTHER" id="PTHR14614">
    <property type="entry name" value="HEPATOCELLULAR CARCINOMA-ASSOCIATED ANTIGEN"/>
    <property type="match status" value="1"/>
</dbReference>
<dbReference type="Proteomes" id="UP001054902">
    <property type="component" value="Unassembled WGS sequence"/>
</dbReference>
<evidence type="ECO:0000256" key="1">
    <source>
        <dbReference type="SAM" id="MobiDB-lite"/>
    </source>
</evidence>
<dbReference type="AlphaFoldDB" id="A0AAD3CPL9"/>
<sequence length="245" mass="27461">MEEEEQQWIEDRSDEEEDNEQPLGFDLFNTDKKDPVDEFKIEIGDETITLHGVRSRYPHLLQSTGMTLWEGSKNLCNYICENPSVVYGKTIVELGAGMGLCGMIAHKKGATKVILTDGDTDTLRNMRSNISSNVDEKAIAKEDVICKQLLWGKNIESFRSKWTDDGFDIVMGGDIAYAQSSLQILFETATGLLSNASTACFILSFCFRGGVSVGDIEEACQKFNLDFEKIGEGEKEAIYLIRRRL</sequence>
<evidence type="ECO:0008006" key="4">
    <source>
        <dbReference type="Google" id="ProtNLM"/>
    </source>
</evidence>
<reference evidence="2 3" key="1">
    <citation type="journal article" date="2021" name="Sci. Rep.">
        <title>The genome of the diatom Chaetoceros tenuissimus carries an ancient integrated fragment of an extant virus.</title>
        <authorList>
            <person name="Hongo Y."/>
            <person name="Kimura K."/>
            <person name="Takaki Y."/>
            <person name="Yoshida Y."/>
            <person name="Baba S."/>
            <person name="Kobayashi G."/>
            <person name="Nagasaki K."/>
            <person name="Hano T."/>
            <person name="Tomaru Y."/>
        </authorList>
    </citation>
    <scope>NUCLEOTIDE SEQUENCE [LARGE SCALE GENOMIC DNA]</scope>
    <source>
        <strain evidence="2 3">NIES-3715</strain>
    </source>
</reference>
<feature type="region of interest" description="Disordered" evidence="1">
    <location>
        <begin position="1"/>
        <end position="27"/>
    </location>
</feature>
<dbReference type="Gene3D" id="3.40.50.150">
    <property type="entry name" value="Vaccinia Virus protein VP39"/>
    <property type="match status" value="1"/>
</dbReference>
<dbReference type="InterPro" id="IPR019410">
    <property type="entry name" value="Methyltransf_16"/>
</dbReference>
<dbReference type="SUPFAM" id="SSF53335">
    <property type="entry name" value="S-adenosyl-L-methionine-dependent methyltransferases"/>
    <property type="match status" value="1"/>
</dbReference>
<dbReference type="Pfam" id="PF10294">
    <property type="entry name" value="Methyltransf_16"/>
    <property type="match status" value="1"/>
</dbReference>
<dbReference type="InterPro" id="IPR029063">
    <property type="entry name" value="SAM-dependent_MTases_sf"/>
</dbReference>
<evidence type="ECO:0000313" key="3">
    <source>
        <dbReference type="Proteomes" id="UP001054902"/>
    </source>
</evidence>